<dbReference type="Proteomes" id="UP000224567">
    <property type="component" value="Unassembled WGS sequence"/>
</dbReference>
<evidence type="ECO:0000256" key="1">
    <source>
        <dbReference type="ARBA" id="ARBA00004613"/>
    </source>
</evidence>
<dbReference type="PANTHER" id="PTHR45650:SF87">
    <property type="entry name" value="ZINC FINGER PROTEIN"/>
    <property type="match status" value="1"/>
</dbReference>
<dbReference type="PANTHER" id="PTHR45650">
    <property type="entry name" value="GDSL-LIKE LIPASE/ACYLHYDROLASE-RELATED"/>
    <property type="match status" value="1"/>
</dbReference>
<evidence type="ECO:0000256" key="7">
    <source>
        <dbReference type="ARBA" id="ARBA00023098"/>
    </source>
</evidence>
<dbReference type="InterPro" id="IPR001087">
    <property type="entry name" value="GDSL"/>
</dbReference>
<evidence type="ECO:0000256" key="6">
    <source>
        <dbReference type="ARBA" id="ARBA00022963"/>
    </source>
</evidence>
<proteinExistence type="inferred from homology"/>
<dbReference type="Gene3D" id="3.40.50.1110">
    <property type="entry name" value="SGNH hydrolase"/>
    <property type="match status" value="1"/>
</dbReference>
<comment type="caution">
    <text evidence="8">The sequence shown here is derived from an EMBL/GenBank/DDBJ whole genome shotgun (WGS) entry which is preliminary data.</text>
</comment>
<evidence type="ECO:0000256" key="3">
    <source>
        <dbReference type="ARBA" id="ARBA00022525"/>
    </source>
</evidence>
<reference evidence="9" key="2">
    <citation type="journal article" date="2017" name="J. Anim. Genet.">
        <title>Multiple reference genome sequences of hot pepper reveal the massive evolution of plant disease resistance genes by retroduplication.</title>
        <authorList>
            <person name="Kim S."/>
            <person name="Park J."/>
            <person name="Yeom S.-I."/>
            <person name="Kim Y.-M."/>
            <person name="Seo E."/>
            <person name="Kim K.-T."/>
            <person name="Kim M.-S."/>
            <person name="Lee J.M."/>
            <person name="Cheong K."/>
            <person name="Shin H.-S."/>
            <person name="Kim S.-B."/>
            <person name="Han K."/>
            <person name="Lee J."/>
            <person name="Park M."/>
            <person name="Lee H.-A."/>
            <person name="Lee H.-Y."/>
            <person name="Lee Y."/>
            <person name="Oh S."/>
            <person name="Lee J.H."/>
            <person name="Choi E."/>
            <person name="Choi E."/>
            <person name="Lee S.E."/>
            <person name="Jeon J."/>
            <person name="Kim H."/>
            <person name="Choi G."/>
            <person name="Song H."/>
            <person name="Lee J."/>
            <person name="Lee S.-C."/>
            <person name="Kwon J.-K."/>
            <person name="Lee H.-Y."/>
            <person name="Koo N."/>
            <person name="Hong Y."/>
            <person name="Kim R.W."/>
            <person name="Kang W.-H."/>
            <person name="Huh J.H."/>
            <person name="Kang B.-C."/>
            <person name="Yang T.-J."/>
            <person name="Lee Y.-H."/>
            <person name="Bennetzen J.L."/>
            <person name="Choi D."/>
        </authorList>
    </citation>
    <scope>NUCLEOTIDE SEQUENCE [LARGE SCALE GENOMIC DNA]</scope>
    <source>
        <strain evidence="9">cv. PBC81</strain>
    </source>
</reference>
<dbReference type="EMBL" id="MLFT02000002">
    <property type="protein sequence ID" value="PHT55817.1"/>
    <property type="molecule type" value="Genomic_DNA"/>
</dbReference>
<sequence>MADLVWDVAFLQDAMNEFQNQVRDLQWELGGVRARMLREIRKLRRALLLPVEDWMAGNNDNNNNNTEHLGFDHYMPPFANATGDEILQGVNYASGSAGIRNDTGSHLGYRIYLGKQLENHKVTISRIADLLGSTTSAKNHMNKCLFIVGIGSNDYINNFLMPEVYPSSNLYSPSQYATILIQQYSQQLKELYEDGARKITLFGLPQIGCIPDQLKRHDTLFCVDSTNQAVQLFNNKLKALVDDLNTNLPDAKFIYINMYSISSAIALTLLNRPCCKVSDTMPEGQCIPGKSPCLIRATRFFYDNFHPTETGNVIASNRAYRALLPSDSYPMDIRHLVRASNLYYDDQ</sequence>
<keyword evidence="4" id="KW-0732">Signal</keyword>
<dbReference type="STRING" id="33114.A0A2G2XEB1"/>
<dbReference type="InterPro" id="IPR051238">
    <property type="entry name" value="GDSL_esterase/lipase"/>
</dbReference>
<dbReference type="GO" id="GO:0005576">
    <property type="term" value="C:extracellular region"/>
    <property type="evidence" value="ECO:0007669"/>
    <property type="project" value="UniProtKB-SubCell"/>
</dbReference>
<keyword evidence="5" id="KW-0378">Hydrolase</keyword>
<evidence type="ECO:0000313" key="8">
    <source>
        <dbReference type="EMBL" id="PHT55817.1"/>
    </source>
</evidence>
<keyword evidence="9" id="KW-1185">Reference proteome</keyword>
<keyword evidence="6" id="KW-0442">Lipid degradation</keyword>
<evidence type="ECO:0000256" key="5">
    <source>
        <dbReference type="ARBA" id="ARBA00022801"/>
    </source>
</evidence>
<gene>
    <name evidence="8" type="ORF">CQW23_04303</name>
</gene>
<dbReference type="Pfam" id="PF00657">
    <property type="entry name" value="Lipase_GDSL"/>
    <property type="match status" value="1"/>
</dbReference>
<dbReference type="OrthoDB" id="1683520at2759"/>
<keyword evidence="3" id="KW-0964">Secreted</keyword>
<reference evidence="8 9" key="1">
    <citation type="journal article" date="2017" name="Genome Biol.">
        <title>New reference genome sequences of hot pepper reveal the massive evolution of plant disease-resistance genes by retroduplication.</title>
        <authorList>
            <person name="Kim S."/>
            <person name="Park J."/>
            <person name="Yeom S.I."/>
            <person name="Kim Y.M."/>
            <person name="Seo E."/>
            <person name="Kim K.T."/>
            <person name="Kim M.S."/>
            <person name="Lee J.M."/>
            <person name="Cheong K."/>
            <person name="Shin H.S."/>
            <person name="Kim S.B."/>
            <person name="Han K."/>
            <person name="Lee J."/>
            <person name="Park M."/>
            <person name="Lee H.A."/>
            <person name="Lee H.Y."/>
            <person name="Lee Y."/>
            <person name="Oh S."/>
            <person name="Lee J.H."/>
            <person name="Choi E."/>
            <person name="Choi E."/>
            <person name="Lee S.E."/>
            <person name="Jeon J."/>
            <person name="Kim H."/>
            <person name="Choi G."/>
            <person name="Song H."/>
            <person name="Lee J."/>
            <person name="Lee S.C."/>
            <person name="Kwon J.K."/>
            <person name="Lee H.Y."/>
            <person name="Koo N."/>
            <person name="Hong Y."/>
            <person name="Kim R.W."/>
            <person name="Kang W.H."/>
            <person name="Huh J.H."/>
            <person name="Kang B.C."/>
            <person name="Yang T.J."/>
            <person name="Lee Y.H."/>
            <person name="Bennetzen J.L."/>
            <person name="Choi D."/>
        </authorList>
    </citation>
    <scope>NUCLEOTIDE SEQUENCE [LARGE SCALE GENOMIC DNA]</scope>
    <source>
        <strain evidence="9">cv. PBC81</strain>
    </source>
</reference>
<evidence type="ECO:0000313" key="9">
    <source>
        <dbReference type="Proteomes" id="UP000224567"/>
    </source>
</evidence>
<dbReference type="SUPFAM" id="SSF52266">
    <property type="entry name" value="SGNH hydrolase"/>
    <property type="match status" value="1"/>
</dbReference>
<protein>
    <recommendedName>
        <fullName evidence="10">GDSL esterase/lipase</fullName>
    </recommendedName>
</protein>
<keyword evidence="7" id="KW-0443">Lipid metabolism</keyword>
<name>A0A2G2XEB1_CAPBA</name>
<organism evidence="8 9">
    <name type="scientific">Capsicum baccatum</name>
    <name type="common">Peruvian pepper</name>
    <dbReference type="NCBI Taxonomy" id="33114"/>
    <lineage>
        <taxon>Eukaryota</taxon>
        <taxon>Viridiplantae</taxon>
        <taxon>Streptophyta</taxon>
        <taxon>Embryophyta</taxon>
        <taxon>Tracheophyta</taxon>
        <taxon>Spermatophyta</taxon>
        <taxon>Magnoliopsida</taxon>
        <taxon>eudicotyledons</taxon>
        <taxon>Gunneridae</taxon>
        <taxon>Pentapetalae</taxon>
        <taxon>asterids</taxon>
        <taxon>lamiids</taxon>
        <taxon>Solanales</taxon>
        <taxon>Solanaceae</taxon>
        <taxon>Solanoideae</taxon>
        <taxon>Capsiceae</taxon>
        <taxon>Capsicum</taxon>
    </lineage>
</organism>
<dbReference type="InterPro" id="IPR036514">
    <property type="entry name" value="SGNH_hydro_sf"/>
</dbReference>
<evidence type="ECO:0008006" key="10">
    <source>
        <dbReference type="Google" id="ProtNLM"/>
    </source>
</evidence>
<comment type="similarity">
    <text evidence="2">Belongs to the 'GDSL' lipolytic enzyme family.</text>
</comment>
<evidence type="ECO:0000256" key="2">
    <source>
        <dbReference type="ARBA" id="ARBA00008668"/>
    </source>
</evidence>
<dbReference type="GO" id="GO:0016042">
    <property type="term" value="P:lipid catabolic process"/>
    <property type="evidence" value="ECO:0007669"/>
    <property type="project" value="UniProtKB-KW"/>
</dbReference>
<dbReference type="GO" id="GO:0016788">
    <property type="term" value="F:hydrolase activity, acting on ester bonds"/>
    <property type="evidence" value="ECO:0007669"/>
    <property type="project" value="InterPro"/>
</dbReference>
<evidence type="ECO:0000256" key="4">
    <source>
        <dbReference type="ARBA" id="ARBA00022729"/>
    </source>
</evidence>
<accession>A0A2G2XEB1</accession>
<comment type="subcellular location">
    <subcellularLocation>
        <location evidence="1">Secreted</location>
    </subcellularLocation>
</comment>
<dbReference type="AlphaFoldDB" id="A0A2G2XEB1"/>